<dbReference type="InterPro" id="IPR019395">
    <property type="entry name" value="Transmembrane_161A/B"/>
</dbReference>
<feature type="transmembrane region" description="Helical" evidence="8">
    <location>
        <begin position="383"/>
        <end position="403"/>
    </location>
</feature>
<evidence type="ECO:0000256" key="3">
    <source>
        <dbReference type="ARBA" id="ARBA00022692"/>
    </source>
</evidence>
<dbReference type="Pfam" id="PF10268">
    <property type="entry name" value="Tmemb_161AB"/>
    <property type="match status" value="1"/>
</dbReference>
<name>A0A2R5GFC9_9STRA</name>
<reference evidence="10 11" key="1">
    <citation type="submission" date="2017-12" db="EMBL/GenBank/DDBJ databases">
        <title>Sequencing, de novo assembly and annotation of complete genome of a new Thraustochytrid species, strain FCC1311.</title>
        <authorList>
            <person name="Sedici K."/>
            <person name="Godart F."/>
            <person name="Aiese Cigliano R."/>
            <person name="Sanseverino W."/>
            <person name="Barakat M."/>
            <person name="Ortet P."/>
            <person name="Marechal E."/>
            <person name="Cagnac O."/>
            <person name="Amato A."/>
        </authorList>
    </citation>
    <scope>NUCLEOTIDE SEQUENCE [LARGE SCALE GENOMIC DNA]</scope>
</reference>
<feature type="transmembrane region" description="Helical" evidence="8">
    <location>
        <begin position="179"/>
        <end position="198"/>
    </location>
</feature>
<accession>A0A2R5GFC9</accession>
<keyword evidence="5 8" id="KW-0472">Membrane</keyword>
<sequence>MALLSFDSLVILLTLFQFSRSSVIQVGNWALSSLVTLIPGNVAQLSDAVQSGATKKEATTRKGRKSSKKGRRNAGAAAAEETKTAGEATSGDAGNSPFYEVQMKLNHLNFYREYDMVAGLGAVGVASFLMSEVAYCLLWGGNLRGPQTATSFVLGALVLINMGVLGQVLRAAGSGEKQYSLAFAILGFLACMVLNGMVSDAEVLPDLKFERGFASTEAIPESVHTELWWSVNLGLCLFGAMFAYVSFLPAMRFARVYHETVGLADRKQHVTSMLQPTLATRMVLHLNFVLPLLVVLLYVEPLSTQPIVDNLLGGDRALYVRLRFGIMSFAAALRLYLFPRMMQGYADSAYLVVQFMLLHKGKFSAEAIVNTLNASYRSVCSAAIHYLAPALMMAYLVLLHARVHENAFGLCNPCWALAGYNRTTVPYTQTAADSLLRSLAAQHMPESGTLVPLDILAPVLETMTVWVHFVWFAFSAGALLHWRSGGGDTPRKFAISSELQAAAVREAQAEASKKKK</sequence>
<evidence type="ECO:0000313" key="10">
    <source>
        <dbReference type="EMBL" id="GBG28458.1"/>
    </source>
</evidence>
<feature type="region of interest" description="Disordered" evidence="7">
    <location>
        <begin position="53"/>
        <end position="91"/>
    </location>
</feature>
<comment type="caution">
    <text evidence="10">The sequence shown here is derived from an EMBL/GenBank/DDBJ whole genome shotgun (WGS) entry which is preliminary data.</text>
</comment>
<dbReference type="EMBL" id="BEYU01000041">
    <property type="protein sequence ID" value="GBG28458.1"/>
    <property type="molecule type" value="Genomic_DNA"/>
</dbReference>
<gene>
    <name evidence="10" type="ORF">FCC1311_046812</name>
</gene>
<keyword evidence="3 8" id="KW-0812">Transmembrane</keyword>
<keyword evidence="4 8" id="KW-1133">Transmembrane helix</keyword>
<keyword evidence="6" id="KW-0325">Glycoprotein</keyword>
<dbReference type="InParanoid" id="A0A2R5GFC9"/>
<keyword evidence="11" id="KW-1185">Reference proteome</keyword>
<comment type="subcellular location">
    <subcellularLocation>
        <location evidence="1">Membrane</location>
        <topology evidence="1">Multi-pass membrane protein</topology>
    </subcellularLocation>
</comment>
<feature type="transmembrane region" description="Helical" evidence="8">
    <location>
        <begin position="282"/>
        <end position="299"/>
    </location>
</feature>
<feature type="transmembrane region" description="Helical" evidence="8">
    <location>
        <begin position="463"/>
        <end position="482"/>
    </location>
</feature>
<evidence type="ECO:0000256" key="6">
    <source>
        <dbReference type="ARBA" id="ARBA00023180"/>
    </source>
</evidence>
<evidence type="ECO:0000256" key="4">
    <source>
        <dbReference type="ARBA" id="ARBA00022989"/>
    </source>
</evidence>
<keyword evidence="9" id="KW-0732">Signal</keyword>
<feature type="signal peptide" evidence="9">
    <location>
        <begin position="1"/>
        <end position="21"/>
    </location>
</feature>
<comment type="similarity">
    <text evidence="2">Belongs to the TMEM161 family.</text>
</comment>
<feature type="chain" id="PRO_5015307068" evidence="9">
    <location>
        <begin position="22"/>
        <end position="516"/>
    </location>
</feature>
<evidence type="ECO:0000256" key="8">
    <source>
        <dbReference type="SAM" id="Phobius"/>
    </source>
</evidence>
<protein>
    <submittedName>
        <fullName evidence="10">Uncharacterized protein</fullName>
    </submittedName>
</protein>
<feature type="compositionally biased region" description="Low complexity" evidence="7">
    <location>
        <begin position="73"/>
        <end position="89"/>
    </location>
</feature>
<evidence type="ECO:0000256" key="5">
    <source>
        <dbReference type="ARBA" id="ARBA00023136"/>
    </source>
</evidence>
<organism evidence="10 11">
    <name type="scientific">Hondaea fermentalgiana</name>
    <dbReference type="NCBI Taxonomy" id="2315210"/>
    <lineage>
        <taxon>Eukaryota</taxon>
        <taxon>Sar</taxon>
        <taxon>Stramenopiles</taxon>
        <taxon>Bigyra</taxon>
        <taxon>Labyrinthulomycetes</taxon>
        <taxon>Thraustochytrida</taxon>
        <taxon>Thraustochytriidae</taxon>
        <taxon>Hondaea</taxon>
    </lineage>
</organism>
<evidence type="ECO:0000256" key="2">
    <source>
        <dbReference type="ARBA" id="ARBA00009706"/>
    </source>
</evidence>
<evidence type="ECO:0000313" key="11">
    <source>
        <dbReference type="Proteomes" id="UP000241890"/>
    </source>
</evidence>
<evidence type="ECO:0000256" key="9">
    <source>
        <dbReference type="SAM" id="SignalP"/>
    </source>
</evidence>
<feature type="transmembrane region" description="Helical" evidence="8">
    <location>
        <begin position="152"/>
        <end position="172"/>
    </location>
</feature>
<dbReference type="AlphaFoldDB" id="A0A2R5GFC9"/>
<feature type="transmembrane region" description="Helical" evidence="8">
    <location>
        <begin position="117"/>
        <end position="140"/>
    </location>
</feature>
<feature type="transmembrane region" description="Helical" evidence="8">
    <location>
        <begin position="227"/>
        <end position="247"/>
    </location>
</feature>
<evidence type="ECO:0000256" key="7">
    <source>
        <dbReference type="SAM" id="MobiDB-lite"/>
    </source>
</evidence>
<dbReference type="PANTHER" id="PTHR13624:SF6">
    <property type="entry name" value="EMEI"/>
    <property type="match status" value="1"/>
</dbReference>
<dbReference type="GO" id="GO:0016020">
    <property type="term" value="C:membrane"/>
    <property type="evidence" value="ECO:0007669"/>
    <property type="project" value="UniProtKB-SubCell"/>
</dbReference>
<evidence type="ECO:0000256" key="1">
    <source>
        <dbReference type="ARBA" id="ARBA00004141"/>
    </source>
</evidence>
<feature type="transmembrane region" description="Helical" evidence="8">
    <location>
        <begin position="319"/>
        <end position="337"/>
    </location>
</feature>
<dbReference type="PANTHER" id="PTHR13624">
    <property type="entry name" value="RE42071P"/>
    <property type="match status" value="1"/>
</dbReference>
<dbReference type="Proteomes" id="UP000241890">
    <property type="component" value="Unassembled WGS sequence"/>
</dbReference>
<proteinExistence type="inferred from homology"/>
<feature type="compositionally biased region" description="Basic residues" evidence="7">
    <location>
        <begin position="61"/>
        <end position="72"/>
    </location>
</feature>